<dbReference type="EMBL" id="AMFJ01000341">
    <property type="protein sequence ID" value="EKE28369.1"/>
    <property type="molecule type" value="Genomic_DNA"/>
</dbReference>
<sequence length="137" mass="16676">MEIPEHFEFVRLDEFVIMNDHIHGIIQIDKPVNDNMYNIMNNVETRQCLVSTVGADDTVNAVNTKPYWFQNPWKWTLWTIIWSFKSVCTKNINRIPKKCNFSWQPNYHERIIRNEDEYLKIKQYIAENPLKQHYWNE</sequence>
<evidence type="ECO:0008006" key="2">
    <source>
        <dbReference type="Google" id="ProtNLM"/>
    </source>
</evidence>
<name>K2GDL1_9BACT</name>
<dbReference type="PANTHER" id="PTHR36966">
    <property type="entry name" value="REP-ASSOCIATED TYROSINE TRANSPOSASE"/>
    <property type="match status" value="1"/>
</dbReference>
<reference evidence="1" key="1">
    <citation type="journal article" date="2012" name="Science">
        <title>Fermentation, hydrogen, and sulfur metabolism in multiple uncultivated bacterial phyla.</title>
        <authorList>
            <person name="Wrighton K.C."/>
            <person name="Thomas B.C."/>
            <person name="Sharon I."/>
            <person name="Miller C.S."/>
            <person name="Castelle C.J."/>
            <person name="VerBerkmoes N.C."/>
            <person name="Wilkins M.J."/>
            <person name="Hettich R.L."/>
            <person name="Lipton M.S."/>
            <person name="Williams K.H."/>
            <person name="Long P.E."/>
            <person name="Banfield J.F."/>
        </authorList>
    </citation>
    <scope>NUCLEOTIDE SEQUENCE [LARGE SCALE GENOMIC DNA]</scope>
</reference>
<organism evidence="1">
    <name type="scientific">uncultured bacterium</name>
    <name type="common">gcode 4</name>
    <dbReference type="NCBI Taxonomy" id="1234023"/>
    <lineage>
        <taxon>Bacteria</taxon>
        <taxon>environmental samples</taxon>
    </lineage>
</organism>
<protein>
    <recommendedName>
        <fullName evidence="2">Transposase IS200-like domain-containing protein</fullName>
    </recommendedName>
</protein>
<dbReference type="AlphaFoldDB" id="K2GDL1"/>
<accession>K2GDL1</accession>
<dbReference type="PANTHER" id="PTHR36966:SF1">
    <property type="entry name" value="REP-ASSOCIATED TYROSINE TRANSPOSASE"/>
    <property type="match status" value="1"/>
</dbReference>
<evidence type="ECO:0000313" key="1">
    <source>
        <dbReference type="EMBL" id="EKE28369.1"/>
    </source>
</evidence>
<dbReference type="GO" id="GO:0006313">
    <property type="term" value="P:DNA transposition"/>
    <property type="evidence" value="ECO:0007669"/>
    <property type="project" value="InterPro"/>
</dbReference>
<gene>
    <name evidence="1" type="ORF">ACD_3C00067G0003</name>
</gene>
<proteinExistence type="predicted"/>
<dbReference type="InterPro" id="IPR036515">
    <property type="entry name" value="Transposase_17_sf"/>
</dbReference>
<dbReference type="InterPro" id="IPR052715">
    <property type="entry name" value="RAYT_transposase"/>
</dbReference>
<dbReference type="GO" id="GO:0043565">
    <property type="term" value="F:sequence-specific DNA binding"/>
    <property type="evidence" value="ECO:0007669"/>
    <property type="project" value="TreeGrafter"/>
</dbReference>
<comment type="caution">
    <text evidence="1">The sequence shown here is derived from an EMBL/GenBank/DDBJ whole genome shotgun (WGS) entry which is preliminary data.</text>
</comment>
<dbReference type="Gene3D" id="3.30.70.1290">
    <property type="entry name" value="Transposase IS200-like"/>
    <property type="match status" value="1"/>
</dbReference>
<dbReference type="SUPFAM" id="SSF143422">
    <property type="entry name" value="Transposase IS200-like"/>
    <property type="match status" value="1"/>
</dbReference>
<dbReference type="GO" id="GO:0004803">
    <property type="term" value="F:transposase activity"/>
    <property type="evidence" value="ECO:0007669"/>
    <property type="project" value="InterPro"/>
</dbReference>